<evidence type="ECO:0000256" key="3">
    <source>
        <dbReference type="ARBA" id="ARBA00023163"/>
    </source>
</evidence>
<name>A0ABM1T262_LIMPO</name>
<keyword evidence="4" id="KW-0539">Nucleus</keyword>
<dbReference type="PANTHER" id="PTHR10379:SF14">
    <property type="entry name" value="NERVY, ISOFORM D"/>
    <property type="match status" value="1"/>
</dbReference>
<keyword evidence="6" id="KW-1185">Reference proteome</keyword>
<keyword evidence="3" id="KW-0804">Transcription</keyword>
<dbReference type="InterPro" id="IPR037249">
    <property type="entry name" value="TAFH/NHR1_dom_sf"/>
</dbReference>
<feature type="domain" description="TAFH" evidence="5">
    <location>
        <begin position="103"/>
        <end position="198"/>
    </location>
</feature>
<proteinExistence type="predicted"/>
<evidence type="ECO:0000313" key="7">
    <source>
        <dbReference type="RefSeq" id="XP_022249968.1"/>
    </source>
</evidence>
<evidence type="ECO:0000256" key="2">
    <source>
        <dbReference type="ARBA" id="ARBA00023015"/>
    </source>
</evidence>
<gene>
    <name evidence="7" type="primary">LOC111087488</name>
</gene>
<dbReference type="Proteomes" id="UP000694941">
    <property type="component" value="Unplaced"/>
</dbReference>
<dbReference type="PROSITE" id="PS51119">
    <property type="entry name" value="TAFH"/>
    <property type="match status" value="1"/>
</dbReference>
<comment type="subcellular location">
    <subcellularLocation>
        <location evidence="1">Nucleus</location>
    </subcellularLocation>
</comment>
<dbReference type="RefSeq" id="XP_022249968.1">
    <property type="nucleotide sequence ID" value="XM_022394260.1"/>
</dbReference>
<reference evidence="7" key="1">
    <citation type="submission" date="2025-08" db="UniProtKB">
        <authorList>
            <consortium name="RefSeq"/>
        </authorList>
    </citation>
    <scope>IDENTIFICATION</scope>
    <source>
        <tissue evidence="7">Muscle</tissue>
    </source>
</reference>
<evidence type="ECO:0000313" key="6">
    <source>
        <dbReference type="Proteomes" id="UP000694941"/>
    </source>
</evidence>
<organism evidence="6 7">
    <name type="scientific">Limulus polyphemus</name>
    <name type="common">Atlantic horseshoe crab</name>
    <dbReference type="NCBI Taxonomy" id="6850"/>
    <lineage>
        <taxon>Eukaryota</taxon>
        <taxon>Metazoa</taxon>
        <taxon>Ecdysozoa</taxon>
        <taxon>Arthropoda</taxon>
        <taxon>Chelicerata</taxon>
        <taxon>Merostomata</taxon>
        <taxon>Xiphosura</taxon>
        <taxon>Limulidae</taxon>
        <taxon>Limulus</taxon>
    </lineage>
</organism>
<feature type="non-terminal residue" evidence="7">
    <location>
        <position position="204"/>
    </location>
</feature>
<evidence type="ECO:0000256" key="4">
    <source>
        <dbReference type="ARBA" id="ARBA00023242"/>
    </source>
</evidence>
<protein>
    <submittedName>
        <fullName evidence="7">Protein CBFA2T3-like</fullName>
    </submittedName>
</protein>
<dbReference type="InterPro" id="IPR003894">
    <property type="entry name" value="TAFH_NHR1"/>
</dbReference>
<dbReference type="SUPFAM" id="SSF158553">
    <property type="entry name" value="TAFH domain-like"/>
    <property type="match status" value="1"/>
</dbReference>
<sequence length="204" mass="22362">MNFLFLPSYVSYPHYDPYMAFSRGGLLDSTDRGIMPDSVDSSAKQATSSGSGCVQVLNQKHHPVQDMSGAHPPQTVSPSSSLTLPITIAGGVSLSEAHLGSGIRQLSKLKRFFTTLQQFGSDISSDVGERVHSLILSLMISSITIEEFHQKIQDITNYPLRSFVIPFLKRIPAGLMSPGIERKISSALDKADVAWKAYYNIFSH</sequence>
<dbReference type="Gene3D" id="1.20.120.1110">
    <property type="entry name" value="TAFH/NHR1 domain"/>
    <property type="match status" value="1"/>
</dbReference>
<dbReference type="SMART" id="SM00549">
    <property type="entry name" value="TAFH"/>
    <property type="match status" value="1"/>
</dbReference>
<dbReference type="Pfam" id="PF07531">
    <property type="entry name" value="TAFH"/>
    <property type="match status" value="1"/>
</dbReference>
<dbReference type="GeneID" id="111087488"/>
<keyword evidence="2" id="KW-0805">Transcription regulation</keyword>
<accession>A0ABM1T262</accession>
<dbReference type="InterPro" id="IPR013289">
    <property type="entry name" value="CBFA2T1/2/3"/>
</dbReference>
<evidence type="ECO:0000256" key="1">
    <source>
        <dbReference type="ARBA" id="ARBA00004123"/>
    </source>
</evidence>
<dbReference type="PANTHER" id="PTHR10379">
    <property type="entry name" value="MTG8 ETO EIGHT TWENTY ONE PROTEIN"/>
    <property type="match status" value="1"/>
</dbReference>
<evidence type="ECO:0000259" key="5">
    <source>
        <dbReference type="PROSITE" id="PS51119"/>
    </source>
</evidence>